<gene>
    <name evidence="1" type="ORF">ACFQNJ_17260</name>
</gene>
<reference evidence="2" key="1">
    <citation type="journal article" date="2019" name="Int. J. Syst. Evol. Microbiol.">
        <title>The Global Catalogue of Microorganisms (GCM) 10K type strain sequencing project: providing services to taxonomists for standard genome sequencing and annotation.</title>
        <authorList>
            <consortium name="The Broad Institute Genomics Platform"/>
            <consortium name="The Broad Institute Genome Sequencing Center for Infectious Disease"/>
            <person name="Wu L."/>
            <person name="Ma J."/>
        </authorList>
    </citation>
    <scope>NUCLEOTIDE SEQUENCE [LARGE SCALE GENOMIC DNA]</scope>
    <source>
        <strain evidence="2">CCUG 54518</strain>
    </source>
</reference>
<keyword evidence="2" id="KW-1185">Reference proteome</keyword>
<dbReference type="EMBL" id="JBHTBX010000015">
    <property type="protein sequence ID" value="MFC7436260.1"/>
    <property type="molecule type" value="Genomic_DNA"/>
</dbReference>
<dbReference type="Proteomes" id="UP001596495">
    <property type="component" value="Unassembled WGS sequence"/>
</dbReference>
<comment type="caution">
    <text evidence="1">The sequence shown here is derived from an EMBL/GenBank/DDBJ whole genome shotgun (WGS) entry which is preliminary data.</text>
</comment>
<name>A0ABW2RDX8_9BURK</name>
<protein>
    <submittedName>
        <fullName evidence="1">Uncharacterized protein</fullName>
    </submittedName>
</protein>
<evidence type="ECO:0000313" key="2">
    <source>
        <dbReference type="Proteomes" id="UP001596495"/>
    </source>
</evidence>
<sequence>MARSVQDLGVMLKEGRPHRWLALSADSWEELDGFVEAAARKNWQQDPIFSGTDPATGWPAVWVHKPADPDPK</sequence>
<evidence type="ECO:0000313" key="1">
    <source>
        <dbReference type="EMBL" id="MFC7436260.1"/>
    </source>
</evidence>
<accession>A0ABW2RDX8</accession>
<proteinExistence type="predicted"/>
<organism evidence="1 2">
    <name type="scientific">Hydrogenophaga bisanensis</name>
    <dbReference type="NCBI Taxonomy" id="439611"/>
    <lineage>
        <taxon>Bacteria</taxon>
        <taxon>Pseudomonadati</taxon>
        <taxon>Pseudomonadota</taxon>
        <taxon>Betaproteobacteria</taxon>
        <taxon>Burkholderiales</taxon>
        <taxon>Comamonadaceae</taxon>
        <taxon>Hydrogenophaga</taxon>
    </lineage>
</organism>